<dbReference type="GO" id="GO:0046982">
    <property type="term" value="F:protein heterodimerization activity"/>
    <property type="evidence" value="ECO:0007669"/>
    <property type="project" value="InterPro"/>
</dbReference>
<keyword evidence="4" id="KW-0158">Chromosome</keyword>
<dbReference type="GO" id="GO:0000786">
    <property type="term" value="C:nucleosome"/>
    <property type="evidence" value="ECO:0007669"/>
    <property type="project" value="UniProtKB-KW"/>
</dbReference>
<dbReference type="PANTHER" id="PTHR45810:SF1">
    <property type="entry name" value="HISTONE H3-LIKE CENTROMERIC PROTEIN A"/>
    <property type="match status" value="1"/>
</dbReference>
<dbReference type="InterPro" id="IPR000164">
    <property type="entry name" value="Histone_H3/CENP-A"/>
</dbReference>
<evidence type="ECO:0000256" key="3">
    <source>
        <dbReference type="ARBA" id="ARBA00010343"/>
    </source>
</evidence>
<dbReference type="AlphaFoldDB" id="A0AAN6G8Y9"/>
<dbReference type="SMART" id="SM00428">
    <property type="entry name" value="H3"/>
    <property type="match status" value="1"/>
</dbReference>
<feature type="compositionally biased region" description="Low complexity" evidence="8">
    <location>
        <begin position="175"/>
        <end position="186"/>
    </location>
</feature>
<protein>
    <submittedName>
        <fullName evidence="10">Histone H3.1</fullName>
    </submittedName>
</protein>
<keyword evidence="6" id="KW-0539">Nucleus</keyword>
<evidence type="ECO:0000256" key="4">
    <source>
        <dbReference type="ARBA" id="ARBA00022454"/>
    </source>
</evidence>
<accession>A0AAN6G8Y9</accession>
<feature type="region of interest" description="Disordered" evidence="8">
    <location>
        <begin position="353"/>
        <end position="384"/>
    </location>
</feature>
<evidence type="ECO:0000256" key="2">
    <source>
        <dbReference type="ARBA" id="ARBA00004286"/>
    </source>
</evidence>
<feature type="domain" description="Core Histone H2A/H2B/H3" evidence="9">
    <location>
        <begin position="396"/>
        <end position="483"/>
    </location>
</feature>
<name>A0AAN6G8Y9_9BASI</name>
<feature type="compositionally biased region" description="Polar residues" evidence="8">
    <location>
        <begin position="150"/>
        <end position="173"/>
    </location>
</feature>
<evidence type="ECO:0000256" key="6">
    <source>
        <dbReference type="ARBA" id="ARBA00023242"/>
    </source>
</evidence>
<dbReference type="Proteomes" id="UP001176521">
    <property type="component" value="Unassembled WGS sequence"/>
</dbReference>
<dbReference type="PANTHER" id="PTHR45810">
    <property type="entry name" value="HISTONE H3.2"/>
    <property type="match status" value="1"/>
</dbReference>
<dbReference type="PRINTS" id="PR00622">
    <property type="entry name" value="HISTONEH3"/>
</dbReference>
<dbReference type="InterPro" id="IPR009072">
    <property type="entry name" value="Histone-fold"/>
</dbReference>
<feature type="region of interest" description="Disordered" evidence="8">
    <location>
        <begin position="149"/>
        <end position="205"/>
    </location>
</feature>
<comment type="subcellular location">
    <subcellularLocation>
        <location evidence="2">Chromosome</location>
    </subcellularLocation>
    <subcellularLocation>
        <location evidence="1">Nucleus</location>
    </subcellularLocation>
</comment>
<evidence type="ECO:0000256" key="5">
    <source>
        <dbReference type="ARBA" id="ARBA00023125"/>
    </source>
</evidence>
<dbReference type="FunFam" id="1.10.20.10:FF:000085">
    <property type="entry name" value="Histone H3.2"/>
    <property type="match status" value="1"/>
</dbReference>
<dbReference type="GO" id="GO:0003677">
    <property type="term" value="F:DNA binding"/>
    <property type="evidence" value="ECO:0007669"/>
    <property type="project" value="UniProtKB-KW"/>
</dbReference>
<organism evidence="10 11">
    <name type="scientific">Tilletia horrida</name>
    <dbReference type="NCBI Taxonomy" id="155126"/>
    <lineage>
        <taxon>Eukaryota</taxon>
        <taxon>Fungi</taxon>
        <taxon>Dikarya</taxon>
        <taxon>Basidiomycota</taxon>
        <taxon>Ustilaginomycotina</taxon>
        <taxon>Exobasidiomycetes</taxon>
        <taxon>Tilletiales</taxon>
        <taxon>Tilletiaceae</taxon>
        <taxon>Tilletia</taxon>
    </lineage>
</organism>
<dbReference type="EMBL" id="JAPDMQ010000523">
    <property type="protein sequence ID" value="KAK0523306.1"/>
    <property type="molecule type" value="Genomic_DNA"/>
</dbReference>
<dbReference type="CDD" id="cd22911">
    <property type="entry name" value="HFD_H3"/>
    <property type="match status" value="1"/>
</dbReference>
<dbReference type="GO" id="GO:0030527">
    <property type="term" value="F:structural constituent of chromatin"/>
    <property type="evidence" value="ECO:0007669"/>
    <property type="project" value="InterPro"/>
</dbReference>
<proteinExistence type="inferred from homology"/>
<dbReference type="InterPro" id="IPR007125">
    <property type="entry name" value="H2A/H2B/H3"/>
</dbReference>
<keyword evidence="5" id="KW-0238">DNA-binding</keyword>
<evidence type="ECO:0000259" key="9">
    <source>
        <dbReference type="Pfam" id="PF00125"/>
    </source>
</evidence>
<evidence type="ECO:0000313" key="11">
    <source>
        <dbReference type="Proteomes" id="UP001176521"/>
    </source>
</evidence>
<dbReference type="GO" id="GO:0005634">
    <property type="term" value="C:nucleus"/>
    <property type="evidence" value="ECO:0007669"/>
    <property type="project" value="UniProtKB-SubCell"/>
</dbReference>
<keyword evidence="11" id="KW-1185">Reference proteome</keyword>
<evidence type="ECO:0000256" key="8">
    <source>
        <dbReference type="SAM" id="MobiDB-lite"/>
    </source>
</evidence>
<dbReference type="Pfam" id="PF00125">
    <property type="entry name" value="Histone"/>
    <property type="match status" value="1"/>
</dbReference>
<gene>
    <name evidence="10" type="primary">HHT1_4</name>
    <name evidence="10" type="ORF">OC842_006189</name>
</gene>
<evidence type="ECO:0000313" key="10">
    <source>
        <dbReference type="EMBL" id="KAK0523306.1"/>
    </source>
</evidence>
<comment type="similarity">
    <text evidence="3">Belongs to the histone H3 family.</text>
</comment>
<evidence type="ECO:0000256" key="7">
    <source>
        <dbReference type="ARBA" id="ARBA00023269"/>
    </source>
</evidence>
<evidence type="ECO:0000256" key="1">
    <source>
        <dbReference type="ARBA" id="ARBA00004123"/>
    </source>
</evidence>
<comment type="caution">
    <text evidence="10">The sequence shown here is derived from an EMBL/GenBank/DDBJ whole genome shotgun (WGS) entry which is preliminary data.</text>
</comment>
<dbReference type="Gene3D" id="1.10.20.10">
    <property type="entry name" value="Histone, subunit A"/>
    <property type="match status" value="1"/>
</dbReference>
<reference evidence="10" key="1">
    <citation type="journal article" date="2023" name="PhytoFront">
        <title>Draft Genome Resources of Seven Strains of Tilletia horrida, Causal Agent of Kernel Smut of Rice.</title>
        <authorList>
            <person name="Khanal S."/>
            <person name="Antony Babu S."/>
            <person name="Zhou X.G."/>
        </authorList>
    </citation>
    <scope>NUCLEOTIDE SEQUENCE</scope>
    <source>
        <strain evidence="10">TX3</strain>
    </source>
</reference>
<sequence>MAALDAFLGCQADVNSFFSSLAQPTPSQIAFTYLAPPLQHALPAAYNIVKETVDGAGVPDWQAIRTLLEGKGPAEQQAIVLAQLQAYFVSVEARCATRAFASLFPGPTMAIATGSAPFSGAPGPSTSATTFGDALHGSVHSMTAALATADATSPRPSTATMAATPTGRANSAQARPMTTTPDRTTTSKAKSGGATKTRSSAQRACTRRVVAPPGSAASSAVPLAGLSVLQSLDNVPRHAAMSSGARANLAANPDNMGGKLLQWRYGGVYRWAKGVVDGVALTMSDIQAEEEASASRADDKLAKAERYAHLRERWSFMARTKVVARKAPVPSSAEPLATSAIVQAAAQAALSSFQTSQRKHKQTARKSTGGPSVPKKLSTKTSSTYGGVKKPFRYKPGTVALREIRRYQHTTELLIRKRSFQLLARDLAQWYRPDVRFQSSALQALQEATEAFIVQLFVDTCDASVHAKRKTIQPKDMDLARRIRGDFPRA</sequence>
<keyword evidence="7" id="KW-0544">Nucleosome core</keyword>
<feature type="compositionally biased region" description="Polar residues" evidence="8">
    <location>
        <begin position="194"/>
        <end position="203"/>
    </location>
</feature>
<dbReference type="SUPFAM" id="SSF47113">
    <property type="entry name" value="Histone-fold"/>
    <property type="match status" value="1"/>
</dbReference>